<protein>
    <recommendedName>
        <fullName evidence="8">G-protein coupled receptors family 1 profile domain-containing protein</fullName>
    </recommendedName>
</protein>
<feature type="transmembrane region" description="Helical" evidence="7">
    <location>
        <begin position="70"/>
        <end position="91"/>
    </location>
</feature>
<sequence length="420" mass="48028">MNSSLNSSLNLTSESSAPAEYCSSDAWEFILNYSLIHGWASLLVCIFGSIANVLNIAVLTRPEMRSPTNIILTGLAIADLLVMIEYIPYAIHMHLYNRSRRDMYSYGWSVFVLFHSNFGQVCHTISIYLTVALAVWRYIAVAHPQRNREWCNNKRTYLMVVFAYVSCPILCIPLYITTEVRPQVEVLDEWGMSVNLTKYRQTANGTTAALEGTTNTTLYFVKLTETARMHSVLKDINFWIYSVVIKLIPCVALTILSIKLIMVLVETKRRRRNLTTGNTMIKMGNGKEHTCEKPKKRKKGTDKERQTDRTTKMLLMVLLLFLMTELPQGILGLLSVILGTSFFNTCYTKLGDMIDILTLINSAINFILYCTMSRQFRMTFNQLFCNRWRLIGKWIPVPHQPMENNGHTGTNHTVTQVTQV</sequence>
<evidence type="ECO:0000256" key="4">
    <source>
        <dbReference type="ARBA" id="ARBA00022989"/>
    </source>
</evidence>
<dbReference type="OrthoDB" id="5864054at2759"/>
<keyword evidence="5 7" id="KW-0472">Membrane</keyword>
<organism evidence="9">
    <name type="scientific">Ooceraea biroi</name>
    <name type="common">Clonal raider ant</name>
    <name type="synonym">Cerapachys biroi</name>
    <dbReference type="NCBI Taxonomy" id="2015173"/>
    <lineage>
        <taxon>Eukaryota</taxon>
        <taxon>Metazoa</taxon>
        <taxon>Ecdysozoa</taxon>
        <taxon>Arthropoda</taxon>
        <taxon>Hexapoda</taxon>
        <taxon>Insecta</taxon>
        <taxon>Pterygota</taxon>
        <taxon>Neoptera</taxon>
        <taxon>Endopterygota</taxon>
        <taxon>Hymenoptera</taxon>
        <taxon>Apocrita</taxon>
        <taxon>Aculeata</taxon>
        <taxon>Formicoidea</taxon>
        <taxon>Formicidae</taxon>
        <taxon>Dorylinae</taxon>
        <taxon>Ooceraea</taxon>
    </lineage>
</organism>
<feature type="transmembrane region" description="Helical" evidence="7">
    <location>
        <begin position="111"/>
        <end position="136"/>
    </location>
</feature>
<dbReference type="Proteomes" id="UP000279307">
    <property type="component" value="Chromosome 9"/>
</dbReference>
<evidence type="ECO:0000256" key="3">
    <source>
        <dbReference type="ARBA" id="ARBA00022692"/>
    </source>
</evidence>
<dbReference type="CDD" id="cd14978">
    <property type="entry name" value="7tmA_FMRFamide_R-like"/>
    <property type="match status" value="1"/>
</dbReference>
<feature type="transmembrane region" description="Helical" evidence="7">
    <location>
        <begin position="36"/>
        <end position="58"/>
    </location>
</feature>
<reference evidence="9" key="2">
    <citation type="submission" date="2018-07" db="EMBL/GenBank/DDBJ databases">
        <authorList>
            <person name="Mckenzie S.K."/>
            <person name="Kronauer D.J.C."/>
        </authorList>
    </citation>
    <scope>NUCLEOTIDE SEQUENCE</scope>
    <source>
        <strain evidence="9">Clonal line C1</strain>
    </source>
</reference>
<dbReference type="Pfam" id="PF10324">
    <property type="entry name" value="7TM_GPCR_Srw"/>
    <property type="match status" value="1"/>
</dbReference>
<feature type="transmembrane region" description="Helical" evidence="7">
    <location>
        <begin position="350"/>
        <end position="370"/>
    </location>
</feature>
<evidence type="ECO:0000256" key="5">
    <source>
        <dbReference type="ARBA" id="ARBA00023136"/>
    </source>
</evidence>
<feature type="transmembrane region" description="Helical" evidence="7">
    <location>
        <begin position="313"/>
        <end position="338"/>
    </location>
</feature>
<dbReference type="GO" id="GO:0008528">
    <property type="term" value="F:G protein-coupled peptide receptor activity"/>
    <property type="evidence" value="ECO:0007669"/>
    <property type="project" value="InterPro"/>
</dbReference>
<name>A0A3L8DF99_OOCBI</name>
<comment type="subcellular location">
    <subcellularLocation>
        <location evidence="1">Membrane</location>
    </subcellularLocation>
</comment>
<feature type="transmembrane region" description="Helical" evidence="7">
    <location>
        <begin position="238"/>
        <end position="265"/>
    </location>
</feature>
<dbReference type="InterPro" id="IPR019427">
    <property type="entry name" value="7TM_GPCR_serpentine_rcpt_Srw"/>
</dbReference>
<dbReference type="InterPro" id="IPR053219">
    <property type="entry name" value="GPCR_Dmsr-1"/>
</dbReference>
<dbReference type="InterPro" id="IPR017452">
    <property type="entry name" value="GPCR_Rhodpsn_7TM"/>
</dbReference>
<evidence type="ECO:0000256" key="1">
    <source>
        <dbReference type="ARBA" id="ARBA00004370"/>
    </source>
</evidence>
<evidence type="ECO:0000256" key="2">
    <source>
        <dbReference type="ARBA" id="ARBA00010663"/>
    </source>
</evidence>
<dbReference type="AlphaFoldDB" id="A0A3L8DF99"/>
<dbReference type="InterPro" id="IPR000276">
    <property type="entry name" value="GPCR_Rhodpsn"/>
</dbReference>
<dbReference type="PROSITE" id="PS50262">
    <property type="entry name" value="G_PROTEIN_RECEP_F1_2"/>
    <property type="match status" value="1"/>
</dbReference>
<dbReference type="GO" id="GO:0005886">
    <property type="term" value="C:plasma membrane"/>
    <property type="evidence" value="ECO:0007669"/>
    <property type="project" value="TreeGrafter"/>
</dbReference>
<dbReference type="PRINTS" id="PR00237">
    <property type="entry name" value="GPCRRHODOPSN"/>
</dbReference>
<evidence type="ECO:0000256" key="6">
    <source>
        <dbReference type="SAM" id="MobiDB-lite"/>
    </source>
</evidence>
<gene>
    <name evidence="9" type="ORF">DMN91_009493</name>
</gene>
<evidence type="ECO:0000256" key="7">
    <source>
        <dbReference type="SAM" id="Phobius"/>
    </source>
</evidence>
<keyword evidence="3 7" id="KW-0812">Transmembrane</keyword>
<dbReference type="EMBL" id="QOIP01000009">
    <property type="protein sequence ID" value="RLU19135.1"/>
    <property type="molecule type" value="Genomic_DNA"/>
</dbReference>
<keyword evidence="4 7" id="KW-1133">Transmembrane helix</keyword>
<evidence type="ECO:0000313" key="9">
    <source>
        <dbReference type="EMBL" id="RLU19135.1"/>
    </source>
</evidence>
<dbReference type="SUPFAM" id="SSF81321">
    <property type="entry name" value="Family A G protein-coupled receptor-like"/>
    <property type="match status" value="1"/>
</dbReference>
<dbReference type="Gene3D" id="1.20.1070.10">
    <property type="entry name" value="Rhodopsin 7-helix transmembrane proteins"/>
    <property type="match status" value="1"/>
</dbReference>
<dbReference type="SMART" id="SM01381">
    <property type="entry name" value="7TM_GPCR_Srsx"/>
    <property type="match status" value="1"/>
</dbReference>
<comment type="caution">
    <text evidence="9">The sequence shown here is derived from an EMBL/GenBank/DDBJ whole genome shotgun (WGS) entry which is preliminary data.</text>
</comment>
<dbReference type="PANTHER" id="PTHR46273:SF15">
    <property type="entry name" value="MYOSUPPRESSIN RECEPTOR 1, ISOFORM B-RELATED"/>
    <property type="match status" value="1"/>
</dbReference>
<proteinExistence type="inferred from homology"/>
<accession>A0A3L8DF99</accession>
<dbReference type="PANTHER" id="PTHR46273">
    <property type="entry name" value="MYOSUPPRESSIN RECEPTOR 1, ISOFORM B-RELATED"/>
    <property type="match status" value="1"/>
</dbReference>
<comment type="similarity">
    <text evidence="2">Belongs to the G-protein coupled receptor 1 family.</text>
</comment>
<feature type="domain" description="G-protein coupled receptors family 1 profile" evidence="8">
    <location>
        <begin position="51"/>
        <end position="369"/>
    </location>
</feature>
<feature type="region of interest" description="Disordered" evidence="6">
    <location>
        <begin position="285"/>
        <end position="306"/>
    </location>
</feature>
<reference evidence="9" key="1">
    <citation type="journal article" date="2018" name="Genome Res.">
        <title>The genomic architecture and molecular evolution of ant odorant receptors.</title>
        <authorList>
            <person name="McKenzie S.K."/>
            <person name="Kronauer D.J.C."/>
        </authorList>
    </citation>
    <scope>NUCLEOTIDE SEQUENCE [LARGE SCALE GENOMIC DNA]</scope>
    <source>
        <strain evidence="9">Clonal line C1</strain>
    </source>
</reference>
<feature type="transmembrane region" description="Helical" evidence="7">
    <location>
        <begin position="157"/>
        <end position="176"/>
    </location>
</feature>
<evidence type="ECO:0000259" key="8">
    <source>
        <dbReference type="PROSITE" id="PS50262"/>
    </source>
</evidence>